<organism evidence="3 4">
    <name type="scientific">Apium graveolens</name>
    <name type="common">Celery</name>
    <dbReference type="NCBI Taxonomy" id="4045"/>
    <lineage>
        <taxon>Eukaryota</taxon>
        <taxon>Viridiplantae</taxon>
        <taxon>Streptophyta</taxon>
        <taxon>Embryophyta</taxon>
        <taxon>Tracheophyta</taxon>
        <taxon>Spermatophyta</taxon>
        <taxon>Magnoliopsida</taxon>
        <taxon>eudicotyledons</taxon>
        <taxon>Gunneridae</taxon>
        <taxon>Pentapetalae</taxon>
        <taxon>asterids</taxon>
        <taxon>campanulids</taxon>
        <taxon>Apiales</taxon>
        <taxon>Apiaceae</taxon>
        <taxon>Apioideae</taxon>
        <taxon>apioid superclade</taxon>
        <taxon>Apieae</taxon>
        <taxon>Apium</taxon>
    </lineage>
</organism>
<keyword evidence="4" id="KW-1185">Reference proteome</keyword>
<comment type="caution">
    <text evidence="3">The sequence shown here is derived from an EMBL/GenBank/DDBJ whole genome shotgun (WGS) entry which is preliminary data.</text>
</comment>
<evidence type="ECO:0000256" key="1">
    <source>
        <dbReference type="ARBA" id="ARBA00023125"/>
    </source>
</evidence>
<dbReference type="Proteomes" id="UP000593563">
    <property type="component" value="Unassembled WGS sequence"/>
</dbReference>
<dbReference type="AlphaFoldDB" id="A0A6L5BDC4"/>
<reference evidence="3" key="1">
    <citation type="submission" date="2020-01" db="EMBL/GenBank/DDBJ databases">
        <title>The Celery Genome Sequence Reveals Sequential Paleo-tetraploidization, Resistance Gene Elimination, Karyotype Evolution, and Functional Innovation in Apiales.</title>
        <authorList>
            <person name="Song X."/>
        </authorList>
    </citation>
    <scope>NUCLEOTIDE SEQUENCE</scope>
    <source>
        <tissue evidence="3">Leaf</tissue>
    </source>
</reference>
<evidence type="ECO:0000313" key="3">
    <source>
        <dbReference type="EMBL" id="KAF1002692.1"/>
    </source>
</evidence>
<dbReference type="GO" id="GO:0005634">
    <property type="term" value="C:nucleus"/>
    <property type="evidence" value="ECO:0007669"/>
    <property type="project" value="TreeGrafter"/>
</dbReference>
<protein>
    <recommendedName>
        <fullName evidence="5">Multiprotein bridging factor 1 N-terminal domain-containing protein</fullName>
    </recommendedName>
</protein>
<proteinExistence type="predicted"/>
<keyword evidence="1" id="KW-0238">DNA-binding</keyword>
<accession>A0A6L5BDC4</accession>
<dbReference type="PANTHER" id="PTHR10245">
    <property type="entry name" value="ENDOTHELIAL DIFFERENTIATION-RELATED FACTOR 1 MULTIPROTEIN BRIDGING FACTOR 1"/>
    <property type="match status" value="1"/>
</dbReference>
<evidence type="ECO:0000313" key="2">
    <source>
        <dbReference type="EMBL" id="KAF1002666.1"/>
    </source>
</evidence>
<sequence>MCLSQSALIPFATCLRSELYKVKNHTAGQNKKTTTAPILDARKLDAAAEPVALERVATEVRQSIQKTRIEKKMSQAESAKQINERTQIVQKYEKTTERC</sequence>
<dbReference type="PANTHER" id="PTHR10245:SF15">
    <property type="entry name" value="ENDOTHELIAL DIFFERENTIATION-RELATED FACTOR 1"/>
    <property type="match status" value="1"/>
</dbReference>
<dbReference type="Gene3D" id="1.10.260.40">
    <property type="entry name" value="lambda repressor-like DNA-binding domains"/>
    <property type="match status" value="1"/>
</dbReference>
<dbReference type="EMBL" id="WRXP01000647">
    <property type="protein sequence ID" value="KAF1002666.1"/>
    <property type="molecule type" value="Genomic_DNA"/>
</dbReference>
<gene>
    <name evidence="3" type="ORF">AG4045_025969</name>
    <name evidence="2" type="ORF">AG4045_030437</name>
</gene>
<evidence type="ECO:0008006" key="5">
    <source>
        <dbReference type="Google" id="ProtNLM"/>
    </source>
</evidence>
<dbReference type="EMBL" id="WRXP01000592">
    <property type="protein sequence ID" value="KAF1002692.1"/>
    <property type="molecule type" value="Genomic_DNA"/>
</dbReference>
<name>A0A6L5BDC4_APIGR</name>
<dbReference type="GO" id="GO:0003677">
    <property type="term" value="F:DNA binding"/>
    <property type="evidence" value="ECO:0007669"/>
    <property type="project" value="UniProtKB-KW"/>
</dbReference>
<evidence type="ECO:0000313" key="4">
    <source>
        <dbReference type="Proteomes" id="UP000593563"/>
    </source>
</evidence>
<dbReference type="InterPro" id="IPR010982">
    <property type="entry name" value="Lambda_DNA-bd_dom_sf"/>
</dbReference>